<protein>
    <submittedName>
        <fullName evidence="1">Uncharacterized protein</fullName>
    </submittedName>
</protein>
<dbReference type="Proteomes" id="UP001283361">
    <property type="component" value="Unassembled WGS sequence"/>
</dbReference>
<comment type="caution">
    <text evidence="1">The sequence shown here is derived from an EMBL/GenBank/DDBJ whole genome shotgun (WGS) entry which is preliminary data.</text>
</comment>
<dbReference type="EMBL" id="JAWDGP010006510">
    <property type="protein sequence ID" value="KAK3739607.1"/>
    <property type="molecule type" value="Genomic_DNA"/>
</dbReference>
<dbReference type="AlphaFoldDB" id="A0AAE1CWE0"/>
<accession>A0AAE1CWE0</accession>
<organism evidence="1 2">
    <name type="scientific">Elysia crispata</name>
    <name type="common">lettuce slug</name>
    <dbReference type="NCBI Taxonomy" id="231223"/>
    <lineage>
        <taxon>Eukaryota</taxon>
        <taxon>Metazoa</taxon>
        <taxon>Spiralia</taxon>
        <taxon>Lophotrochozoa</taxon>
        <taxon>Mollusca</taxon>
        <taxon>Gastropoda</taxon>
        <taxon>Heterobranchia</taxon>
        <taxon>Euthyneura</taxon>
        <taxon>Panpulmonata</taxon>
        <taxon>Sacoglossa</taxon>
        <taxon>Placobranchoidea</taxon>
        <taxon>Plakobranchidae</taxon>
        <taxon>Elysia</taxon>
    </lineage>
</organism>
<keyword evidence="2" id="KW-1185">Reference proteome</keyword>
<sequence length="154" mass="17700">MGLEGKDMADRPRGLCYRPEPQLLTRSEKELELHHVDLLAKEFSHLWNYQLNMIPVKLSSEMLVNRIKDIVTSGYQNKTFGSSLRLPLWEFVRMLFGVVNSSAIPTRKMSRIVEMGSSLRLPLWEFVRMLFGVVNSGAIPTRKMSRIVEMGGLF</sequence>
<evidence type="ECO:0000313" key="1">
    <source>
        <dbReference type="EMBL" id="KAK3739607.1"/>
    </source>
</evidence>
<reference evidence="1" key="1">
    <citation type="journal article" date="2023" name="G3 (Bethesda)">
        <title>A reference genome for the long-term kleptoplast-retaining sea slug Elysia crispata morphotype clarki.</title>
        <authorList>
            <person name="Eastman K.E."/>
            <person name="Pendleton A.L."/>
            <person name="Shaikh M.A."/>
            <person name="Suttiyut T."/>
            <person name="Ogas R."/>
            <person name="Tomko P."/>
            <person name="Gavelis G."/>
            <person name="Widhalm J.R."/>
            <person name="Wisecaver J.H."/>
        </authorList>
    </citation>
    <scope>NUCLEOTIDE SEQUENCE</scope>
    <source>
        <strain evidence="1">ECLA1</strain>
    </source>
</reference>
<name>A0AAE1CWE0_9GAST</name>
<proteinExistence type="predicted"/>
<evidence type="ECO:0000313" key="2">
    <source>
        <dbReference type="Proteomes" id="UP001283361"/>
    </source>
</evidence>
<gene>
    <name evidence="1" type="ORF">RRG08_008216</name>
</gene>